<dbReference type="OrthoDB" id="10256524at2759"/>
<dbReference type="Proteomes" id="UP000780801">
    <property type="component" value="Unassembled WGS sequence"/>
</dbReference>
<keyword evidence="2" id="KW-1185">Reference proteome</keyword>
<proteinExistence type="predicted"/>
<dbReference type="AlphaFoldDB" id="A0A9P6G241"/>
<protein>
    <submittedName>
        <fullName evidence="1">Uncharacterized protein</fullName>
    </submittedName>
</protein>
<comment type="caution">
    <text evidence="1">The sequence shown here is derived from an EMBL/GenBank/DDBJ whole genome shotgun (WGS) entry which is preliminary data.</text>
</comment>
<evidence type="ECO:0000313" key="2">
    <source>
        <dbReference type="Proteomes" id="UP000780801"/>
    </source>
</evidence>
<dbReference type="EMBL" id="JAABOA010000149">
    <property type="protein sequence ID" value="KAF9585614.1"/>
    <property type="molecule type" value="Genomic_DNA"/>
</dbReference>
<reference evidence="1" key="1">
    <citation type="journal article" date="2020" name="Fungal Divers.">
        <title>Resolving the Mortierellaceae phylogeny through synthesis of multi-gene phylogenetics and phylogenomics.</title>
        <authorList>
            <person name="Vandepol N."/>
            <person name="Liber J."/>
            <person name="Desiro A."/>
            <person name="Na H."/>
            <person name="Kennedy M."/>
            <person name="Barry K."/>
            <person name="Grigoriev I.V."/>
            <person name="Miller A.N."/>
            <person name="O'Donnell K."/>
            <person name="Stajich J.E."/>
            <person name="Bonito G."/>
        </authorList>
    </citation>
    <scope>NUCLEOTIDE SEQUENCE</scope>
    <source>
        <strain evidence="1">KOD1015</strain>
    </source>
</reference>
<organism evidence="1 2">
    <name type="scientific">Lunasporangiospora selenospora</name>
    <dbReference type="NCBI Taxonomy" id="979761"/>
    <lineage>
        <taxon>Eukaryota</taxon>
        <taxon>Fungi</taxon>
        <taxon>Fungi incertae sedis</taxon>
        <taxon>Mucoromycota</taxon>
        <taxon>Mortierellomycotina</taxon>
        <taxon>Mortierellomycetes</taxon>
        <taxon>Mortierellales</taxon>
        <taxon>Mortierellaceae</taxon>
        <taxon>Lunasporangiospora</taxon>
    </lineage>
</organism>
<sequence length="213" mass="22794">TYTLSHAPADTLIPYNGTNVWPLGNPLSENDSATVEFSPATVQIAAGQSASVTVTFTEPANADASVFPFIAVQIPYTGMKGEVSRVPIMDTDSGFPAFVYVNSTGALNELPKSPNFIFDLRQNIPVVLTRLGSHTPSLEIRIFDGSSASGRFLGFMESVNAGTAIGPSGRDATINPETGEIVMKPWAATQRKFTPGNYPGDYNVYELGTIRVR</sequence>
<evidence type="ECO:0000313" key="1">
    <source>
        <dbReference type="EMBL" id="KAF9585614.1"/>
    </source>
</evidence>
<feature type="non-terminal residue" evidence="1">
    <location>
        <position position="1"/>
    </location>
</feature>
<name>A0A9P6G241_9FUNG</name>
<accession>A0A9P6G241</accession>
<gene>
    <name evidence="1" type="ORF">BGW38_001523</name>
</gene>